<evidence type="ECO:0000256" key="4">
    <source>
        <dbReference type="ARBA" id="ARBA00022832"/>
    </source>
</evidence>
<dbReference type="Gene3D" id="2.30.38.10">
    <property type="entry name" value="Luciferase, Domain 3"/>
    <property type="match status" value="1"/>
</dbReference>
<dbReference type="SUPFAM" id="SSF47336">
    <property type="entry name" value="ACP-like"/>
    <property type="match status" value="2"/>
</dbReference>
<dbReference type="NCBIfam" id="TIGR01733">
    <property type="entry name" value="AA-adenyl-dom"/>
    <property type="match status" value="1"/>
</dbReference>
<dbReference type="PROSITE" id="PS00012">
    <property type="entry name" value="PHOSPHOPANTETHEINE"/>
    <property type="match status" value="1"/>
</dbReference>
<evidence type="ECO:0000256" key="3">
    <source>
        <dbReference type="ARBA" id="ARBA00022553"/>
    </source>
</evidence>
<sequence>MSAITIMDYLAQHAEQTPDRVALICVDRKQRTSWTYHALYQRCIWLANHIHAQAKVGDRALILMDSGIDYVSSFFACQYIGVTAIPSFPPESTKEQHIARTVGIAEDSQAAVVLTTTRFAETVHAMVEQTSNSTMLVVDTLDESITQVQRYDACENDISFLQYTSGSTAKPKGVMVSHRNLIANERAIAEVIETSAEDVFVSWLPLFHDMGLIGGLLQPIFSGFPLVLASPRYFMEKPVRWLELISEYKGTISGGPDFAFRLCLERIKDKQRATLDLSSWRVAFSGAEPIRHDTLYDFADSFSVNGFKEEALYPCYGLAEGTLLVTGSKAGAGAQIEAFCNNALSAGKARQVVPQDNRNSHEYSHQVSCGYTPSKHTLRITNVNTHAKVDDGTIGEIWAAGPSIAVGYWQNAQATADTFVELDGKRWLRTGDVGYIFEGQLYISGRQKDLIIMNGHNIYPQDIERAIEDSLQFVRKGRVSAFPVKSNESGEGIGLAIETSNSYRNDTAEQVTAQIVRDFIISEFKVAPELLLLLDQGGLPKTSSGKLQRSACLKLHLQDSLPSYGVFDQHQLQMLENGAPSDITLWNEDEQRLVAIWQQVLRYPVRSKDADFFALGGNSIKATQLLAQVQQQFNCYIEPASVFEATRFGAFYDLVIHARQQTLHDITVLNATEAPLSAQQLRQWFLWQLQPKSNAYHIGGMFDLAGQIDVSLFQASCEMLLRQHPILTHRYYKTSASQVVQTPQKQSLNWRYVDLSASAQSALQWTTEFNQQPFNLSQGENCRIALIKTSEHTFHWVIILHHIAGDAWSFDLMLESVVQNYIRLSEGEYESAITSNTITYGDYASWQQGWLASDEAQAQLEYWQALLMQTGDEVLLVPDKPRLGNQASPMQTTTLSLGHVQVEQLQKRAHQQGASLFMLLLSALQVLFYRRTGLAAPRIGVPIANRNQNALQRLVGYFINTQVYTARLHSQMSFNDVLQQCKSTSIAAQKNQLLPFERLVEVINPVRNLGETPLFQVMFNHVEHDFSILSSLPDAELVQVQPLQSLAQFDVSLDSRLMANGQLHIEFQYAENLYHHETIESLKESFAVLLEQLSQSSVPSISEVTLLSKDKHAALLTLGKGEKQVVPDKHWLVNVTDIAQREPERTALVFQDAHYSYSWLERHSNALADILLSNNVKTESVVGVMLARTPNMLASILAILKVGAAYLPLDRAFPAEKLQHMLDDSGCVAIFSEHQECTLQFAGTWLAPTALLVNDDLNMTAPHIAVHPQQTAYLNYTSGSTGKAKGVAIPHGPLAQYIESAVEFIRLRESDVVLQFATANFDAFVEQVFPTWCVGGAIVLRDDSLWDAKKLLTQAQKHHISVMDLSAAYWRTVAKSWAQMATSQGSLTLPQLRQVHSGGEAMSLAAIQDWHTAGLSHVKLLNTYGPTEALVEVAIYDCAQLRHNTRDQEAVPLGRPLAGRQLYVLDEQLDLVCDGQVGELYVGGAQLARGYWQRAAQTAQVFVADPYADELGARMYATGDLVSWRDGQLHYHGRRDHQVKVRGFRVELSEIEHVLATLPDVEFAVVVPRESEHGTRLCAYVANAQGNVTSKQIKHVLKNQLPSYMVPEHIEVVTELPINSSGKVDRQNLPVLTDLSTGYTITPASNAMEQYIHEIWAKQLRQTQIDRNANFFDIGGHSLLLLAVHGDLQVDYPNLEVTELFTYPTIAGLAEALQSTNTQIKSQQQPNREKQRRGMGAIAARRRKVTGS</sequence>
<dbReference type="CDD" id="cd19531">
    <property type="entry name" value="LCL_NRPS-like"/>
    <property type="match status" value="1"/>
</dbReference>
<proteinExistence type="predicted"/>
<dbReference type="SMART" id="SM00823">
    <property type="entry name" value="PKS_PP"/>
    <property type="match status" value="2"/>
</dbReference>
<dbReference type="PANTHER" id="PTHR45527:SF1">
    <property type="entry name" value="FATTY ACID SYNTHASE"/>
    <property type="match status" value="1"/>
</dbReference>
<dbReference type="InterPro" id="IPR001242">
    <property type="entry name" value="Condensation_dom"/>
</dbReference>
<dbReference type="InterPro" id="IPR020806">
    <property type="entry name" value="PKS_PP-bd"/>
</dbReference>
<dbReference type="Gene3D" id="3.30.559.30">
    <property type="entry name" value="Nonribosomal peptide synthetase, condensation domain"/>
    <property type="match status" value="1"/>
</dbReference>
<dbReference type="EMBL" id="AQGV01000014">
    <property type="protein sequence ID" value="MBE0369829.1"/>
    <property type="molecule type" value="Genomic_DNA"/>
</dbReference>
<dbReference type="InterPro" id="IPR042099">
    <property type="entry name" value="ANL_N_sf"/>
</dbReference>
<dbReference type="Gene3D" id="1.10.1200.10">
    <property type="entry name" value="ACP-like"/>
    <property type="match status" value="2"/>
</dbReference>
<dbReference type="Gene3D" id="3.40.50.980">
    <property type="match status" value="2"/>
</dbReference>
<dbReference type="InterPro" id="IPR045851">
    <property type="entry name" value="AMP-bd_C_sf"/>
</dbReference>
<feature type="region of interest" description="Disordered" evidence="6">
    <location>
        <begin position="1718"/>
        <end position="1748"/>
    </location>
</feature>
<dbReference type="SUPFAM" id="SSF52777">
    <property type="entry name" value="CoA-dependent acyltransferases"/>
    <property type="match status" value="2"/>
</dbReference>
<dbReference type="PROSITE" id="PS50075">
    <property type="entry name" value="CARRIER"/>
    <property type="match status" value="2"/>
</dbReference>
<dbReference type="InterPro" id="IPR010071">
    <property type="entry name" value="AA_adenyl_dom"/>
</dbReference>
<evidence type="ECO:0000313" key="8">
    <source>
        <dbReference type="EMBL" id="MBE0369829.1"/>
    </source>
</evidence>
<dbReference type="Proteomes" id="UP000615755">
    <property type="component" value="Unassembled WGS sequence"/>
</dbReference>
<dbReference type="RefSeq" id="WP_192509028.1">
    <property type="nucleotide sequence ID" value="NZ_AQGV01000014.1"/>
</dbReference>
<comment type="caution">
    <text evidence="8">The sequence shown here is derived from an EMBL/GenBank/DDBJ whole genome shotgun (WGS) entry which is preliminary data.</text>
</comment>
<dbReference type="SUPFAM" id="SSF56801">
    <property type="entry name" value="Acetyl-CoA synthetase-like"/>
    <property type="match status" value="2"/>
</dbReference>
<dbReference type="Pfam" id="PF00501">
    <property type="entry name" value="AMP-binding"/>
    <property type="match status" value="2"/>
</dbReference>
<dbReference type="Gene3D" id="3.40.50.12780">
    <property type="entry name" value="N-terminal domain of ligase-like"/>
    <property type="match status" value="1"/>
</dbReference>
<dbReference type="InterPro" id="IPR036736">
    <property type="entry name" value="ACP-like_sf"/>
</dbReference>
<reference evidence="8 9" key="1">
    <citation type="submission" date="2015-03" db="EMBL/GenBank/DDBJ databases">
        <title>Genome sequence of Pseudoalteromonas aurantia.</title>
        <authorList>
            <person name="Xie B.-B."/>
            <person name="Rong J.-C."/>
            <person name="Qin Q.-L."/>
            <person name="Zhang Y.-Z."/>
        </authorList>
    </citation>
    <scope>NUCLEOTIDE SEQUENCE [LARGE SCALE GENOMIC DNA]</scope>
    <source>
        <strain evidence="8 9">208</strain>
    </source>
</reference>
<keyword evidence="9" id="KW-1185">Reference proteome</keyword>
<evidence type="ECO:0000313" key="9">
    <source>
        <dbReference type="Proteomes" id="UP000615755"/>
    </source>
</evidence>
<dbReference type="InterPro" id="IPR023213">
    <property type="entry name" value="CAT-like_dom_sf"/>
</dbReference>
<keyword evidence="3" id="KW-0597">Phosphoprotein</keyword>
<keyword evidence="5" id="KW-0443">Lipid metabolism</keyword>
<dbReference type="PROSITE" id="PS00455">
    <property type="entry name" value="AMP_BINDING"/>
    <property type="match status" value="1"/>
</dbReference>
<dbReference type="Pfam" id="PF13193">
    <property type="entry name" value="AMP-binding_C"/>
    <property type="match status" value="1"/>
</dbReference>
<feature type="domain" description="Carrier" evidence="7">
    <location>
        <begin position="584"/>
        <end position="659"/>
    </location>
</feature>
<dbReference type="CDD" id="cd05930">
    <property type="entry name" value="A_NRPS"/>
    <property type="match status" value="1"/>
</dbReference>
<dbReference type="Gene3D" id="3.30.300.30">
    <property type="match status" value="2"/>
</dbReference>
<protein>
    <recommendedName>
        <fullName evidence="7">Carrier domain-containing protein</fullName>
    </recommendedName>
</protein>
<keyword evidence="4" id="KW-0276">Fatty acid metabolism</keyword>
<dbReference type="InterPro" id="IPR006162">
    <property type="entry name" value="Ppantetheine_attach_site"/>
</dbReference>
<dbReference type="CDD" id="cd05931">
    <property type="entry name" value="FAAL"/>
    <property type="match status" value="1"/>
</dbReference>
<name>A0ABR9EHE8_9GAMM</name>
<dbReference type="InterPro" id="IPR025110">
    <property type="entry name" value="AMP-bd_C"/>
</dbReference>
<accession>A0ABR9EHE8</accession>
<dbReference type="Gene3D" id="3.30.559.10">
    <property type="entry name" value="Chloramphenicol acetyltransferase-like domain"/>
    <property type="match status" value="1"/>
</dbReference>
<dbReference type="Pfam" id="PF00550">
    <property type="entry name" value="PP-binding"/>
    <property type="match status" value="2"/>
</dbReference>
<evidence type="ECO:0000256" key="6">
    <source>
        <dbReference type="SAM" id="MobiDB-lite"/>
    </source>
</evidence>
<dbReference type="Pfam" id="PF00668">
    <property type="entry name" value="Condensation"/>
    <property type="match status" value="1"/>
</dbReference>
<dbReference type="InterPro" id="IPR020845">
    <property type="entry name" value="AMP-binding_CS"/>
</dbReference>
<dbReference type="PANTHER" id="PTHR45527">
    <property type="entry name" value="NONRIBOSOMAL PEPTIDE SYNTHETASE"/>
    <property type="match status" value="1"/>
</dbReference>
<dbReference type="InterPro" id="IPR009081">
    <property type="entry name" value="PP-bd_ACP"/>
</dbReference>
<feature type="domain" description="Carrier" evidence="7">
    <location>
        <begin position="1643"/>
        <end position="1717"/>
    </location>
</feature>
<dbReference type="InterPro" id="IPR040097">
    <property type="entry name" value="FAAL/FAAC"/>
</dbReference>
<organism evidence="8 9">
    <name type="scientific">Pseudoalteromonas aurantia 208</name>
    <dbReference type="NCBI Taxonomy" id="1314867"/>
    <lineage>
        <taxon>Bacteria</taxon>
        <taxon>Pseudomonadati</taxon>
        <taxon>Pseudomonadota</taxon>
        <taxon>Gammaproteobacteria</taxon>
        <taxon>Alteromonadales</taxon>
        <taxon>Pseudoalteromonadaceae</taxon>
        <taxon>Pseudoalteromonas</taxon>
    </lineage>
</organism>
<keyword evidence="2" id="KW-0596">Phosphopantetheine</keyword>
<comment type="cofactor">
    <cofactor evidence="1">
        <name>pantetheine 4'-phosphate</name>
        <dbReference type="ChEBI" id="CHEBI:47942"/>
    </cofactor>
</comment>
<evidence type="ECO:0000256" key="1">
    <source>
        <dbReference type="ARBA" id="ARBA00001957"/>
    </source>
</evidence>
<dbReference type="InterPro" id="IPR000873">
    <property type="entry name" value="AMP-dep_synth/lig_dom"/>
</dbReference>
<evidence type="ECO:0000256" key="2">
    <source>
        <dbReference type="ARBA" id="ARBA00022450"/>
    </source>
</evidence>
<evidence type="ECO:0000256" key="5">
    <source>
        <dbReference type="ARBA" id="ARBA00023098"/>
    </source>
</evidence>
<gene>
    <name evidence="8" type="ORF">PAUR_a4411</name>
</gene>
<evidence type="ECO:0000259" key="7">
    <source>
        <dbReference type="PROSITE" id="PS50075"/>
    </source>
</evidence>